<evidence type="ECO:0000256" key="11">
    <source>
        <dbReference type="ARBA" id="ARBA00022843"/>
    </source>
</evidence>
<feature type="active site" description="Glycyl thioester intermediate" evidence="14">
    <location>
        <position position="1460"/>
    </location>
</feature>
<dbReference type="PATRIC" id="fig|132476.4.peg.1829"/>
<dbReference type="InterPro" id="IPR029487">
    <property type="entry name" value="NEL_dom"/>
</dbReference>
<feature type="domain" description="NEL" evidence="15">
    <location>
        <begin position="1374"/>
        <end position="1680"/>
    </location>
</feature>
<comment type="PTM">
    <text evidence="14">Ubiquitinated in the presence of host E1 ubiquitin-activating enzyme, E2 ubiquitin-conjugating enzyme and ubiquitin.</text>
</comment>
<dbReference type="PROSITE" id="PS51450">
    <property type="entry name" value="LRR"/>
    <property type="match status" value="3"/>
</dbReference>
<dbReference type="Proteomes" id="UP000033662">
    <property type="component" value="Unassembled WGS sequence"/>
</dbReference>
<sequence length="1680" mass="189062">MPEPILGSVRPESRGLHLDLLKTRIPGWYSGAIVQRQQELSDHTLELPDWYVKASHETRARLKHSHAHYRETLNQIDNVLGNVQDIRAFAEPLLNQAIQDEFKRTLNVNQVYFVRKYGRQARGDFFGALVLDSEGSHFDRYEYHGTSLLEAALANFDADEERKPGCDDCSLITTVRPFYTGEVVPAINAFRAGALPITPEAFARLCRKLDLGRRYQEHINAIVRPIDHEARSQLDRQLRAHHQEGLALCVEIAWAKGDISLAAYRMLQQVVSDQREVMLDGRAVTFTSLSIFGIGLVGPVLIGPDRESSRRVERVVAYVPGDPEHPLKEYASSGEFMVDLRRRLHRVAYRRFFSRFVPLRQLGGFFQLFNRLYQPSAPADDHADYPLKSKLPALPMETSSMPDPLWESLRLRQIQKIQVDARAVAVPTGDEDKKARLARLDSYLDAVIDVFNLAAFVVPGLGPLMLTVGAVQMFNEAFEGIEAFERGETREMWAHFSSVALNTAFVATGAAVLPHIQWSSTVEQLEPVQLANGESRLWRPDLTPYRSALELPATSHPDAQGLYLVDGREVVPLGGQNYQVQQDPTTQRYRIRHPSRGPDAYQPALTDNGSGAWSHELERPRSWEGATLMRRLGHCVKGFSDAELEQIRTASGTSEQVLRRLHVEGEPMPALLADTIKRFDLCRQVDDFIGQLQSEDPLQYEHADPMTQLHLLTGYGPWPKGLKLKVVDGGGKTLWEYVRPSEEGDRVRDVIIPERRVRTPWVLKNLIETVDAAGGDLLAGTSPAIAKTNMDARIQQLRKTLAAVVVREKVYVFNDFYAKEDVSSEPRAALIKSRFPSVPAAAIEQVVAFANPAEQQQMAAWNFADTTQTKPIPLRIAEELRDYQRALRLNRAYEGLYREALATADTPRLVLATLKSLPGWNDAVRIELRDEVFSGALIDSVGAQEAMQTKVVVKDGERYKAFDDNGNELSHWDSLYDAVQHALPDAERRAMGRPSVHHGALLQKAVGATPLSRASLAKHLQMQPRKSSFKSPMRLASGKVGYPMSGVREWLGLGRSPERRVLDLYPDYTNEQVQALLRSLGDQAVPELKRRKVELDTLIRDLDRWATTPVWLDAGNDRVEQLLPAIKRGVANRIQWCWRRQGPIVAAVDGSRVGYELNLSGVALGTLPGLSADFSHVVSLKLRSMRLAEPSCDTFLKSFSALRWLDMSFNRLNDLPPSVELMEGLTRLHVAMNEITLSARSIQILEGRTQLKILDLKWNPLGQLPDFSRLPDLRGLNLNGTDIGTWPTGLRDLPLEELDLRNNELTEVPTELTDPPAERAHATARVNGVTFVQNNPLSEATQQRLRDYWANLSTSNPEWVTFRSPGAFEHVPGGRLSDVERWLLGLPREQLQDKNTLWRSLEAETQSREFFQLLNRLAGSYQDVENYPDLQARVWQMLEAMRDSTDLRRELFDLAGAPTCEDRAALSFSYLEIKLMIHNAKALTVGEQEAVALIRLAKGLFRLDEVERIALQDIQQRRDTINTREDLTSAQKNRLIRQIEEVEVRLAYRVGLKNRLELPGQPKGGRFIQLAGVTAEMLNAAAAEILALDDSPKQLQSLVGRDFWIDYVKQKRASLFQAMNDALIANQLALDEAKAAGTLEEPDYVSQSETLGLQHKVKEAELIQLLTEEELDALVESTDL</sequence>
<keyword evidence="10 14" id="KW-0833">Ubl conjugation pathway</keyword>
<keyword evidence="9" id="KW-0677">Repeat</keyword>
<dbReference type="InterPro" id="IPR046673">
    <property type="entry name" value="ToxA_N"/>
</dbReference>
<accession>A0A0F4XK13</accession>
<dbReference type="Gene3D" id="1.20.1270.130">
    <property type="entry name" value="Shigella T3SS effector IpaH domain"/>
    <property type="match status" value="1"/>
</dbReference>
<evidence type="ECO:0000256" key="1">
    <source>
        <dbReference type="ARBA" id="ARBA00000900"/>
    </source>
</evidence>
<dbReference type="InterPro" id="IPR051071">
    <property type="entry name" value="LRR-bact_E3_ubiq_ligases"/>
</dbReference>
<comment type="subcellular location">
    <subcellularLocation>
        <location evidence="2">Host cytoplasm</location>
    </subcellularLocation>
    <subcellularLocation>
        <location evidence="3">Secreted</location>
    </subcellularLocation>
</comment>
<gene>
    <name evidence="16" type="ORF">VP02_18310</name>
</gene>
<dbReference type="SUPFAM" id="SSF52058">
    <property type="entry name" value="L domain-like"/>
    <property type="match status" value="1"/>
</dbReference>
<evidence type="ECO:0000313" key="16">
    <source>
        <dbReference type="EMBL" id="KKA06354.1"/>
    </source>
</evidence>
<proteinExistence type="inferred from homology"/>
<evidence type="ECO:0000256" key="5">
    <source>
        <dbReference type="ARBA" id="ARBA00012483"/>
    </source>
</evidence>
<reference evidence="16 17" key="1">
    <citation type="submission" date="2015-03" db="EMBL/GenBank/DDBJ databases">
        <title>Pseudomonas fluorescens 1855-344 Genome sequencing and assembly.</title>
        <authorList>
            <person name="Eng W.W.H."/>
            <person name="Gan H.M."/>
            <person name="Savka M.A."/>
        </authorList>
    </citation>
    <scope>NUCLEOTIDE SEQUENCE [LARGE SCALE GENOMIC DNA]</scope>
    <source>
        <strain evidence="16 17">1855-344</strain>
    </source>
</reference>
<evidence type="ECO:0000256" key="2">
    <source>
        <dbReference type="ARBA" id="ARBA00004192"/>
    </source>
</evidence>
<evidence type="ECO:0000256" key="10">
    <source>
        <dbReference type="ARBA" id="ARBA00022786"/>
    </source>
</evidence>
<dbReference type="Pfam" id="PF14496">
    <property type="entry name" value="NEL"/>
    <property type="match status" value="1"/>
</dbReference>
<dbReference type="PANTHER" id="PTHR47114">
    <property type="match status" value="1"/>
</dbReference>
<evidence type="ECO:0000256" key="12">
    <source>
        <dbReference type="ARBA" id="ARBA00023026"/>
    </source>
</evidence>
<keyword evidence="13 14" id="KW-1035">Host cytoplasm</keyword>
<dbReference type="Pfam" id="PF20178">
    <property type="entry name" value="ToxA_N"/>
    <property type="match status" value="1"/>
</dbReference>
<comment type="similarity">
    <text evidence="4 14">Belongs to the LRR-containing bacterial E3 ligase family.</text>
</comment>
<dbReference type="PANTHER" id="PTHR47114:SF2">
    <property type="entry name" value="OLIGODENDROCYTE-MYELIN GLYCOPROTEIN"/>
    <property type="match status" value="1"/>
</dbReference>
<evidence type="ECO:0000256" key="6">
    <source>
        <dbReference type="ARBA" id="ARBA00022525"/>
    </source>
</evidence>
<dbReference type="InterPro" id="IPR001611">
    <property type="entry name" value="Leu-rich_rpt"/>
</dbReference>
<protein>
    <recommendedName>
        <fullName evidence="5">RING-type E3 ubiquitin transferase</fullName>
        <ecNumber evidence="5">2.3.2.27</ecNumber>
    </recommendedName>
</protein>
<name>A0A0F4XK13_9PSED</name>
<dbReference type="GO" id="GO:0005576">
    <property type="term" value="C:extracellular region"/>
    <property type="evidence" value="ECO:0007669"/>
    <property type="project" value="UniProtKB-SubCell"/>
</dbReference>
<dbReference type="InterPro" id="IPR003591">
    <property type="entry name" value="Leu-rich_rpt_typical-subtyp"/>
</dbReference>
<comment type="caution">
    <text evidence="16">The sequence shown here is derived from an EMBL/GenBank/DDBJ whole genome shotgun (WGS) entry which is preliminary data.</text>
</comment>
<dbReference type="EMBL" id="JZXC01000018">
    <property type="protein sequence ID" value="KKA06354.1"/>
    <property type="molecule type" value="Genomic_DNA"/>
</dbReference>
<keyword evidence="11 14" id="KW-0832">Ubl conjugation</keyword>
<organism evidence="16 17">
    <name type="scientific">Pseudomonas kilonensis</name>
    <dbReference type="NCBI Taxonomy" id="132476"/>
    <lineage>
        <taxon>Bacteria</taxon>
        <taxon>Pseudomonadati</taxon>
        <taxon>Pseudomonadota</taxon>
        <taxon>Gammaproteobacteria</taxon>
        <taxon>Pseudomonadales</taxon>
        <taxon>Pseudomonadaceae</taxon>
        <taxon>Pseudomonas</taxon>
    </lineage>
</organism>
<keyword evidence="8 14" id="KW-0808">Transferase</keyword>
<dbReference type="EC" id="2.3.2.27" evidence="5"/>
<keyword evidence="7" id="KW-0433">Leucine-rich repeat</keyword>
<keyword evidence="6 14" id="KW-0964">Secreted</keyword>
<evidence type="ECO:0000256" key="7">
    <source>
        <dbReference type="ARBA" id="ARBA00022614"/>
    </source>
</evidence>
<dbReference type="GO" id="GO:0016567">
    <property type="term" value="P:protein ubiquitination"/>
    <property type="evidence" value="ECO:0007669"/>
    <property type="project" value="InterPro"/>
</dbReference>
<evidence type="ECO:0000256" key="14">
    <source>
        <dbReference type="PROSITE-ProRule" id="PRU01398"/>
    </source>
</evidence>
<dbReference type="OrthoDB" id="1467561at2"/>
<evidence type="ECO:0000313" key="17">
    <source>
        <dbReference type="Proteomes" id="UP000033662"/>
    </source>
</evidence>
<evidence type="ECO:0000256" key="9">
    <source>
        <dbReference type="ARBA" id="ARBA00022737"/>
    </source>
</evidence>
<dbReference type="GO" id="GO:0061630">
    <property type="term" value="F:ubiquitin protein ligase activity"/>
    <property type="evidence" value="ECO:0007669"/>
    <property type="project" value="UniProtKB-EC"/>
</dbReference>
<dbReference type="PROSITE" id="PS52053">
    <property type="entry name" value="NEL"/>
    <property type="match status" value="1"/>
</dbReference>
<keyword evidence="12" id="KW-0843">Virulence</keyword>
<evidence type="ECO:0000256" key="4">
    <source>
        <dbReference type="ARBA" id="ARBA00009868"/>
    </source>
</evidence>
<dbReference type="SMART" id="SM00369">
    <property type="entry name" value="LRR_TYP"/>
    <property type="match status" value="3"/>
</dbReference>
<evidence type="ECO:0000256" key="8">
    <source>
        <dbReference type="ARBA" id="ARBA00022679"/>
    </source>
</evidence>
<dbReference type="GO" id="GO:0030430">
    <property type="term" value="C:host cell cytoplasm"/>
    <property type="evidence" value="ECO:0007669"/>
    <property type="project" value="UniProtKB-SubCell"/>
</dbReference>
<dbReference type="Gene3D" id="1.20.58.360">
    <property type="entry name" value="Shigella T3SS effector IpaH defines"/>
    <property type="match status" value="1"/>
</dbReference>
<comment type="catalytic activity">
    <reaction evidence="1">
        <text>S-ubiquitinyl-[E2 ubiquitin-conjugating enzyme]-L-cysteine + [acceptor protein]-L-lysine = [E2 ubiquitin-conjugating enzyme]-L-cysteine + N(6)-ubiquitinyl-[acceptor protein]-L-lysine.</text>
        <dbReference type="EC" id="2.3.2.27"/>
    </reaction>
</comment>
<evidence type="ECO:0000259" key="15">
    <source>
        <dbReference type="PROSITE" id="PS52053"/>
    </source>
</evidence>
<evidence type="ECO:0000256" key="13">
    <source>
        <dbReference type="ARBA" id="ARBA00023200"/>
    </source>
</evidence>
<dbReference type="InterPro" id="IPR032675">
    <property type="entry name" value="LRR_dom_sf"/>
</dbReference>
<evidence type="ECO:0000256" key="3">
    <source>
        <dbReference type="ARBA" id="ARBA00004613"/>
    </source>
</evidence>
<dbReference type="Gene3D" id="3.80.10.10">
    <property type="entry name" value="Ribonuclease Inhibitor"/>
    <property type="match status" value="1"/>
</dbReference>